<sequence>MALSSAARSGFLDLAPTVESFADAVVHGLARTPKSLPATFFYDAEGSRLFDRITDLPEYYPTRTEVGILRDHGAEMAALLGPGVQLVELGSGSSVKVRLLLDRLEAPAGYVGVDISRDHLRDACDRLAADYPDLEVLALCADYVTQDVPIPPPTTGLPRRRVAFFPGSTIGNLLPEEAERFLAHWRPELAGGGMLVGVDLKKDKAVLDAAYDDAAGVTAAFNLNLLARINRELGGGFDLSAFRHHAFYDPAKGRVEMHLVSTRDQIVPAAGRRFAFQAGESIHTEISCKYSLPEFQALAARAGYRPARVWTDPAALFSVHWLEA</sequence>
<evidence type="ECO:0000259" key="3">
    <source>
        <dbReference type="Pfam" id="PF10017"/>
    </source>
</evidence>
<reference evidence="4" key="1">
    <citation type="submission" date="2020-04" db="EMBL/GenBank/DDBJ databases">
        <title>A desert anoxygenic phototrophic bacterium fixes CO2 using RubisCO under aerobic conditions.</title>
        <authorList>
            <person name="Tang K."/>
        </authorList>
    </citation>
    <scope>NUCLEOTIDE SEQUENCE [LARGE SCALE GENOMIC DNA]</scope>
    <source>
        <strain evidence="4">MIMtkB3</strain>
    </source>
</reference>
<dbReference type="InterPro" id="IPR035094">
    <property type="entry name" value="EgtD"/>
</dbReference>
<dbReference type="PANTHER" id="PTHR43397">
    <property type="entry name" value="ERGOTHIONEINE BIOSYNTHESIS PROTEIN 1"/>
    <property type="match status" value="1"/>
</dbReference>
<dbReference type="AlphaFoldDB" id="A0A858R6T9"/>
<dbReference type="KEGG" id="acru:HHL28_07680"/>
<keyword evidence="1 4" id="KW-0489">Methyltransferase</keyword>
<evidence type="ECO:0000313" key="5">
    <source>
        <dbReference type="Proteomes" id="UP000501891"/>
    </source>
</evidence>
<organism evidence="4 5">
    <name type="scientific">Aerophototrophica crusticola</name>
    <dbReference type="NCBI Taxonomy" id="1709002"/>
    <lineage>
        <taxon>Bacteria</taxon>
        <taxon>Pseudomonadati</taxon>
        <taxon>Pseudomonadota</taxon>
        <taxon>Alphaproteobacteria</taxon>
        <taxon>Rhodospirillales</taxon>
        <taxon>Rhodospirillaceae</taxon>
        <taxon>Aerophototrophica</taxon>
    </lineage>
</organism>
<dbReference type="InterPro" id="IPR019257">
    <property type="entry name" value="MeTrfase_dom"/>
</dbReference>
<dbReference type="InterPro" id="IPR029063">
    <property type="entry name" value="SAM-dependent_MTases_sf"/>
</dbReference>
<dbReference type="EC" id="2.1.1.44" evidence="4"/>
<dbReference type="GO" id="GO:0032259">
    <property type="term" value="P:methylation"/>
    <property type="evidence" value="ECO:0007669"/>
    <property type="project" value="UniProtKB-KW"/>
</dbReference>
<accession>A0A858R6T9</accession>
<dbReference type="SUPFAM" id="SSF53335">
    <property type="entry name" value="S-adenosyl-L-methionine-dependent methyltransferases"/>
    <property type="match status" value="1"/>
</dbReference>
<dbReference type="PANTHER" id="PTHR43397:SF1">
    <property type="entry name" value="ERGOTHIONEINE BIOSYNTHESIS PROTEIN 1"/>
    <property type="match status" value="1"/>
</dbReference>
<proteinExistence type="predicted"/>
<dbReference type="GO" id="GO:0052706">
    <property type="term" value="F:L-histidine N(alpha)-methyltransferase activity"/>
    <property type="evidence" value="ECO:0007669"/>
    <property type="project" value="UniProtKB-EC"/>
</dbReference>
<evidence type="ECO:0000313" key="4">
    <source>
        <dbReference type="EMBL" id="QJE72982.1"/>
    </source>
</evidence>
<dbReference type="Proteomes" id="UP000501891">
    <property type="component" value="Chromosome"/>
</dbReference>
<evidence type="ECO:0000256" key="1">
    <source>
        <dbReference type="ARBA" id="ARBA00022603"/>
    </source>
</evidence>
<gene>
    <name evidence="4" type="primary">egtD</name>
    <name evidence="4" type="ORF">HHL28_07680</name>
</gene>
<feature type="domain" description="Histidine-specific methyltransferase SAM-dependent" evidence="3">
    <location>
        <begin position="22"/>
        <end position="323"/>
    </location>
</feature>
<dbReference type="Pfam" id="PF10017">
    <property type="entry name" value="Methyltransf_33"/>
    <property type="match status" value="1"/>
</dbReference>
<dbReference type="NCBIfam" id="TIGR03438">
    <property type="entry name" value="egtD_ergothio"/>
    <property type="match status" value="1"/>
</dbReference>
<protein>
    <submittedName>
        <fullName evidence="4">L-histidine N(Alpha)-methyltransferase</fullName>
        <ecNumber evidence="4">2.1.1.44</ecNumber>
    </submittedName>
</protein>
<name>A0A858R6T9_9PROT</name>
<dbReference type="InterPro" id="IPR051128">
    <property type="entry name" value="EgtD_Methyltrsf_superfamily"/>
</dbReference>
<dbReference type="PIRSF" id="PIRSF018005">
    <property type="entry name" value="UCP018005"/>
    <property type="match status" value="1"/>
</dbReference>
<keyword evidence="2 4" id="KW-0808">Transferase</keyword>
<keyword evidence="5" id="KW-1185">Reference proteome</keyword>
<dbReference type="InterPro" id="IPR017804">
    <property type="entry name" value="MeTrfase_EgtD-like"/>
</dbReference>
<dbReference type="Gene3D" id="3.40.50.150">
    <property type="entry name" value="Vaccinia Virus protein VP39"/>
    <property type="match status" value="1"/>
</dbReference>
<evidence type="ECO:0000256" key="2">
    <source>
        <dbReference type="ARBA" id="ARBA00022679"/>
    </source>
</evidence>
<dbReference type="EMBL" id="CP051775">
    <property type="protein sequence ID" value="QJE72982.1"/>
    <property type="molecule type" value="Genomic_DNA"/>
</dbReference>